<gene>
    <name evidence="7" type="ORF">M378DRAFT_50439</name>
</gene>
<dbReference type="SUPFAM" id="SSF57667">
    <property type="entry name" value="beta-beta-alpha zinc fingers"/>
    <property type="match status" value="1"/>
</dbReference>
<dbReference type="InterPro" id="IPR013087">
    <property type="entry name" value="Znf_C2H2_type"/>
</dbReference>
<keyword evidence="1" id="KW-0479">Metal-binding</keyword>
<feature type="domain" description="C2H2-type" evidence="6">
    <location>
        <begin position="48"/>
        <end position="74"/>
    </location>
</feature>
<evidence type="ECO:0000256" key="2">
    <source>
        <dbReference type="ARBA" id="ARBA00022737"/>
    </source>
</evidence>
<keyword evidence="3 5" id="KW-0863">Zinc-finger</keyword>
<dbReference type="SMART" id="SM00355">
    <property type="entry name" value="ZnF_C2H2"/>
    <property type="match status" value="2"/>
</dbReference>
<proteinExistence type="predicted"/>
<dbReference type="OrthoDB" id="3437960at2759"/>
<dbReference type="GO" id="GO:0008270">
    <property type="term" value="F:zinc ion binding"/>
    <property type="evidence" value="ECO:0007669"/>
    <property type="project" value="UniProtKB-KW"/>
</dbReference>
<keyword evidence="2" id="KW-0677">Repeat</keyword>
<feature type="non-terminal residue" evidence="7">
    <location>
        <position position="1"/>
    </location>
</feature>
<evidence type="ECO:0000256" key="4">
    <source>
        <dbReference type="ARBA" id="ARBA00022833"/>
    </source>
</evidence>
<keyword evidence="8" id="KW-1185">Reference proteome</keyword>
<organism evidence="7 8">
    <name type="scientific">Amanita muscaria (strain Koide BX008)</name>
    <dbReference type="NCBI Taxonomy" id="946122"/>
    <lineage>
        <taxon>Eukaryota</taxon>
        <taxon>Fungi</taxon>
        <taxon>Dikarya</taxon>
        <taxon>Basidiomycota</taxon>
        <taxon>Agaricomycotina</taxon>
        <taxon>Agaricomycetes</taxon>
        <taxon>Agaricomycetidae</taxon>
        <taxon>Agaricales</taxon>
        <taxon>Pluteineae</taxon>
        <taxon>Amanitaceae</taxon>
        <taxon>Amanita</taxon>
    </lineage>
</organism>
<dbReference type="PROSITE" id="PS50157">
    <property type="entry name" value="ZINC_FINGER_C2H2_2"/>
    <property type="match status" value="2"/>
</dbReference>
<evidence type="ECO:0000259" key="6">
    <source>
        <dbReference type="PROSITE" id="PS50157"/>
    </source>
</evidence>
<name>A0A0C2WN25_AMAMK</name>
<dbReference type="PROSITE" id="PS00028">
    <property type="entry name" value="ZINC_FINGER_C2H2_1"/>
    <property type="match status" value="1"/>
</dbReference>
<dbReference type="InParanoid" id="A0A0C2WN25"/>
<dbReference type="HOGENOM" id="CLU_002678_42_21_1"/>
<feature type="non-terminal residue" evidence="7">
    <location>
        <position position="74"/>
    </location>
</feature>
<dbReference type="EMBL" id="KN818347">
    <property type="protein sequence ID" value="KIL58116.1"/>
    <property type="molecule type" value="Genomic_DNA"/>
</dbReference>
<feature type="domain" description="C2H2-type" evidence="6">
    <location>
        <begin position="20"/>
        <end position="47"/>
    </location>
</feature>
<evidence type="ECO:0000256" key="1">
    <source>
        <dbReference type="ARBA" id="ARBA00022723"/>
    </source>
</evidence>
<reference evidence="7 8" key="1">
    <citation type="submission" date="2014-04" db="EMBL/GenBank/DDBJ databases">
        <title>Evolutionary Origins and Diversification of the Mycorrhizal Mutualists.</title>
        <authorList>
            <consortium name="DOE Joint Genome Institute"/>
            <consortium name="Mycorrhizal Genomics Consortium"/>
            <person name="Kohler A."/>
            <person name="Kuo A."/>
            <person name="Nagy L.G."/>
            <person name="Floudas D."/>
            <person name="Copeland A."/>
            <person name="Barry K.W."/>
            <person name="Cichocki N."/>
            <person name="Veneault-Fourrey C."/>
            <person name="LaButti K."/>
            <person name="Lindquist E.A."/>
            <person name="Lipzen A."/>
            <person name="Lundell T."/>
            <person name="Morin E."/>
            <person name="Murat C."/>
            <person name="Riley R."/>
            <person name="Ohm R."/>
            <person name="Sun H."/>
            <person name="Tunlid A."/>
            <person name="Henrissat B."/>
            <person name="Grigoriev I.V."/>
            <person name="Hibbett D.S."/>
            <person name="Martin F."/>
        </authorList>
    </citation>
    <scope>NUCLEOTIDE SEQUENCE [LARGE SCALE GENOMIC DNA]</scope>
    <source>
        <strain evidence="7 8">Koide BX008</strain>
    </source>
</reference>
<sequence length="74" mass="8694">VGSEKLDEASNKRRKNEAKHHCSICNRTLTTKHNVKNHMKSHFNIKDHICDDCGKGFTTSHVLKRHWKICQKRK</sequence>
<protein>
    <recommendedName>
        <fullName evidence="6">C2H2-type domain-containing protein</fullName>
    </recommendedName>
</protein>
<dbReference type="AlphaFoldDB" id="A0A0C2WN25"/>
<dbReference type="Proteomes" id="UP000054549">
    <property type="component" value="Unassembled WGS sequence"/>
</dbReference>
<evidence type="ECO:0000256" key="5">
    <source>
        <dbReference type="PROSITE-ProRule" id="PRU00042"/>
    </source>
</evidence>
<dbReference type="FunFam" id="3.30.160.60:FF:000100">
    <property type="entry name" value="Zinc finger 45-like"/>
    <property type="match status" value="1"/>
</dbReference>
<dbReference type="Gene3D" id="3.30.160.60">
    <property type="entry name" value="Classic Zinc Finger"/>
    <property type="match status" value="1"/>
</dbReference>
<keyword evidence="4" id="KW-0862">Zinc</keyword>
<evidence type="ECO:0000313" key="8">
    <source>
        <dbReference type="Proteomes" id="UP000054549"/>
    </source>
</evidence>
<evidence type="ECO:0000256" key="3">
    <source>
        <dbReference type="ARBA" id="ARBA00022771"/>
    </source>
</evidence>
<dbReference type="Pfam" id="PF00096">
    <property type="entry name" value="zf-C2H2"/>
    <property type="match status" value="2"/>
</dbReference>
<evidence type="ECO:0000313" key="7">
    <source>
        <dbReference type="EMBL" id="KIL58116.1"/>
    </source>
</evidence>
<accession>A0A0C2WN25</accession>
<dbReference type="STRING" id="946122.A0A0C2WN25"/>
<dbReference type="InterPro" id="IPR036236">
    <property type="entry name" value="Znf_C2H2_sf"/>
</dbReference>